<evidence type="ECO:0000313" key="2">
    <source>
        <dbReference type="EMBL" id="KAK7598207.1"/>
    </source>
</evidence>
<accession>A0AAN9Y653</accession>
<evidence type="ECO:0000256" key="1">
    <source>
        <dbReference type="SAM" id="Phobius"/>
    </source>
</evidence>
<gene>
    <name evidence="2" type="ORF">V9T40_006442</name>
</gene>
<proteinExistence type="predicted"/>
<protein>
    <submittedName>
        <fullName evidence="2">Uncharacterized protein</fullName>
    </submittedName>
</protein>
<reference evidence="2 3" key="1">
    <citation type="submission" date="2024-03" db="EMBL/GenBank/DDBJ databases">
        <title>Adaptation during the transition from Ophiocordyceps entomopathogen to insect associate is accompanied by gene loss and intensified selection.</title>
        <authorList>
            <person name="Ward C.M."/>
            <person name="Onetto C.A."/>
            <person name="Borneman A.R."/>
        </authorList>
    </citation>
    <scope>NUCLEOTIDE SEQUENCE [LARGE SCALE GENOMIC DNA]</scope>
    <source>
        <strain evidence="2">AWRI1</strain>
        <tissue evidence="2">Single Adult Female</tissue>
    </source>
</reference>
<sequence length="232" mass="28007">MTHCLIRCVRICESVQQGFGKLLFDSCKLNTLRSRPINRTCLSLAFTNEKKLLKRDKLTPDYQLIYRLHRRKWWIFIACGAYILLIGSPLILVYPFVTESRRYYKPVDKEQLLENFMTNVFATDVRETIAYSVFVVLFNALIYWIIRRYVLRIYFNGEKYVAVYINGYWPMKTKNHYYERARRTRNLMFFLPDSNYRLGNRNARLFINSFRRPVDFENMLVTPYYPKEEDDA</sequence>
<evidence type="ECO:0000313" key="3">
    <source>
        <dbReference type="Proteomes" id="UP001367676"/>
    </source>
</evidence>
<feature type="transmembrane region" description="Helical" evidence="1">
    <location>
        <begin position="73"/>
        <end position="97"/>
    </location>
</feature>
<dbReference type="Proteomes" id="UP001367676">
    <property type="component" value="Unassembled WGS sequence"/>
</dbReference>
<keyword evidence="3" id="KW-1185">Reference proteome</keyword>
<keyword evidence="1" id="KW-0812">Transmembrane</keyword>
<name>A0AAN9Y653_9HEMI</name>
<keyword evidence="1" id="KW-0472">Membrane</keyword>
<dbReference type="EMBL" id="JBBCAQ010000014">
    <property type="protein sequence ID" value="KAK7598207.1"/>
    <property type="molecule type" value="Genomic_DNA"/>
</dbReference>
<feature type="transmembrane region" description="Helical" evidence="1">
    <location>
        <begin position="129"/>
        <end position="146"/>
    </location>
</feature>
<keyword evidence="1" id="KW-1133">Transmembrane helix</keyword>
<comment type="caution">
    <text evidence="2">The sequence shown here is derived from an EMBL/GenBank/DDBJ whole genome shotgun (WGS) entry which is preliminary data.</text>
</comment>
<organism evidence="2 3">
    <name type="scientific">Parthenolecanium corni</name>
    <dbReference type="NCBI Taxonomy" id="536013"/>
    <lineage>
        <taxon>Eukaryota</taxon>
        <taxon>Metazoa</taxon>
        <taxon>Ecdysozoa</taxon>
        <taxon>Arthropoda</taxon>
        <taxon>Hexapoda</taxon>
        <taxon>Insecta</taxon>
        <taxon>Pterygota</taxon>
        <taxon>Neoptera</taxon>
        <taxon>Paraneoptera</taxon>
        <taxon>Hemiptera</taxon>
        <taxon>Sternorrhyncha</taxon>
        <taxon>Coccoidea</taxon>
        <taxon>Coccidae</taxon>
        <taxon>Parthenolecanium</taxon>
    </lineage>
</organism>
<dbReference type="AlphaFoldDB" id="A0AAN9Y653"/>